<dbReference type="InterPro" id="IPR004345">
    <property type="entry name" value="TB2_DP1_HVA22"/>
</dbReference>
<dbReference type="AlphaFoldDB" id="A0A7S3N0V6"/>
<keyword evidence="3 7" id="KW-0812">Transmembrane</keyword>
<dbReference type="EMBL" id="HBIH01023147">
    <property type="protein sequence ID" value="CAE0328637.1"/>
    <property type="molecule type" value="Transcribed_RNA"/>
</dbReference>
<protein>
    <recommendedName>
        <fullName evidence="9">Receptor expression-enhancing protein</fullName>
    </recommendedName>
</protein>
<evidence type="ECO:0000256" key="5">
    <source>
        <dbReference type="ARBA" id="ARBA00023136"/>
    </source>
</evidence>
<sequence length="149" mass="16840">MEALQKVADSLGMPVRSLIQYSLWSAVVLVMLGVGQTYITNIIGVAYPAFMSFRALETDGLDDDKQWLTYWVCFGAFNIVDQFAGIILRFIPFYFFVKCGFLIYLFHPSTLGATTVYNNLVLPQVKKYEDQIAKIEKKVSSLAGDKKED</sequence>
<dbReference type="PANTHER" id="PTHR12300:SF161">
    <property type="entry name" value="RECEPTOR EXPRESSION-ENHANCING PROTEIN"/>
    <property type="match status" value="1"/>
</dbReference>
<dbReference type="GO" id="GO:0016020">
    <property type="term" value="C:membrane"/>
    <property type="evidence" value="ECO:0007669"/>
    <property type="project" value="UniProtKB-SubCell"/>
</dbReference>
<comment type="similarity">
    <text evidence="2 6">Belongs to the DP1 family.</text>
</comment>
<evidence type="ECO:0000256" key="2">
    <source>
        <dbReference type="ARBA" id="ARBA00008573"/>
    </source>
</evidence>
<feature type="transmembrane region" description="Helical" evidence="7">
    <location>
        <begin position="21"/>
        <end position="47"/>
    </location>
</feature>
<keyword evidence="4 7" id="KW-1133">Transmembrane helix</keyword>
<name>A0A7S3N0V6_9SPIT</name>
<organism evidence="8">
    <name type="scientific">Strombidium inclinatum</name>
    <dbReference type="NCBI Taxonomy" id="197538"/>
    <lineage>
        <taxon>Eukaryota</taxon>
        <taxon>Sar</taxon>
        <taxon>Alveolata</taxon>
        <taxon>Ciliophora</taxon>
        <taxon>Intramacronucleata</taxon>
        <taxon>Spirotrichea</taxon>
        <taxon>Oligotrichia</taxon>
        <taxon>Strombidiidae</taxon>
        <taxon>Strombidium</taxon>
    </lineage>
</organism>
<evidence type="ECO:0008006" key="9">
    <source>
        <dbReference type="Google" id="ProtNLM"/>
    </source>
</evidence>
<evidence type="ECO:0000256" key="1">
    <source>
        <dbReference type="ARBA" id="ARBA00004141"/>
    </source>
</evidence>
<evidence type="ECO:0000256" key="6">
    <source>
        <dbReference type="RuleBase" id="RU362006"/>
    </source>
</evidence>
<gene>
    <name evidence="8" type="ORF">SINC0208_LOCUS9265</name>
</gene>
<evidence type="ECO:0000256" key="4">
    <source>
        <dbReference type="ARBA" id="ARBA00022989"/>
    </source>
</evidence>
<reference evidence="8" key="1">
    <citation type="submission" date="2021-01" db="EMBL/GenBank/DDBJ databases">
        <authorList>
            <person name="Corre E."/>
            <person name="Pelletier E."/>
            <person name="Niang G."/>
            <person name="Scheremetjew M."/>
            <person name="Finn R."/>
            <person name="Kale V."/>
            <person name="Holt S."/>
            <person name="Cochrane G."/>
            <person name="Meng A."/>
            <person name="Brown T."/>
            <person name="Cohen L."/>
        </authorList>
    </citation>
    <scope>NUCLEOTIDE SEQUENCE</scope>
    <source>
        <strain evidence="8">S3</strain>
    </source>
</reference>
<evidence type="ECO:0000313" key="8">
    <source>
        <dbReference type="EMBL" id="CAE0328637.1"/>
    </source>
</evidence>
<comment type="subcellular location">
    <subcellularLocation>
        <location evidence="1 6">Membrane</location>
        <topology evidence="1 6">Multi-pass membrane protein</topology>
    </subcellularLocation>
</comment>
<dbReference type="Pfam" id="PF03134">
    <property type="entry name" value="TB2_DP1_HVA22"/>
    <property type="match status" value="1"/>
</dbReference>
<evidence type="ECO:0000256" key="7">
    <source>
        <dbReference type="SAM" id="Phobius"/>
    </source>
</evidence>
<proteinExistence type="inferred from homology"/>
<dbReference type="PANTHER" id="PTHR12300">
    <property type="entry name" value="HVA22-LIKE PROTEINS"/>
    <property type="match status" value="1"/>
</dbReference>
<evidence type="ECO:0000256" key="3">
    <source>
        <dbReference type="ARBA" id="ARBA00022692"/>
    </source>
</evidence>
<keyword evidence="5 7" id="KW-0472">Membrane</keyword>
<accession>A0A7S3N0V6</accession>